<dbReference type="Pfam" id="PF07394">
    <property type="entry name" value="DUF1501"/>
    <property type="match status" value="1"/>
</dbReference>
<dbReference type="AlphaFoldDB" id="A0A517YN83"/>
<dbReference type="KEGG" id="aagg:ETAA8_68320"/>
<proteinExistence type="predicted"/>
<dbReference type="OrthoDB" id="244429at2"/>
<gene>
    <name evidence="1" type="ORF">ETAA8_68320</name>
</gene>
<dbReference type="Proteomes" id="UP000315017">
    <property type="component" value="Chromosome"/>
</dbReference>
<dbReference type="EMBL" id="CP036274">
    <property type="protein sequence ID" value="QDU31672.1"/>
    <property type="molecule type" value="Genomic_DNA"/>
</dbReference>
<protein>
    <recommendedName>
        <fullName evidence="3">DUF1501 domain-containing protein</fullName>
    </recommendedName>
</protein>
<keyword evidence="2" id="KW-1185">Reference proteome</keyword>
<evidence type="ECO:0008006" key="3">
    <source>
        <dbReference type="Google" id="ProtNLM"/>
    </source>
</evidence>
<dbReference type="RefSeq" id="WP_145099194.1">
    <property type="nucleotide sequence ID" value="NZ_CP036274.1"/>
</dbReference>
<dbReference type="PROSITE" id="PS51318">
    <property type="entry name" value="TAT"/>
    <property type="match status" value="1"/>
</dbReference>
<sequence length="448" mass="48299">MLTLLGQQRRLCDGLPRRDFLKIGSLGLGGLALPQMLQAEAAAGVGRSHKSVIMIYLSGGPPHQDMFDLKPDAPVEVRGEFQPISTNVPGIQICEHMPRIAAMMDKFVAIRSLVGAQGGHSSIQCATGHAPQGAPRGGWPSIGAVVSKVQGPLNPTIPPAVDVSQKMAHDPYNIPGPGFLGLAHTPFRPDNETLANMSLHQDVTMDRLGDRKNLLLGLDRLRQQAAAADQRGLDPFVEQAMGVLTSNSLMQALDLTREDPKIRARYGEDDLNALGPALGRLGYGALMSRFLTARRLVEAGARLVTCSFADFDWHGKNFDHGRKVLPLLDQGVSALVQDLHERGLDRDVTVIVWGEFGRTPKINDKGGRDHWPGVACALLAGGGLRTGQVIGSTDATASEAVDRPVQFQEVFATLYHNLGINLDATTMTDLSGRPQYLVDHTAPLRELI</sequence>
<dbReference type="SUPFAM" id="SSF53649">
    <property type="entry name" value="Alkaline phosphatase-like"/>
    <property type="match status" value="1"/>
</dbReference>
<evidence type="ECO:0000313" key="2">
    <source>
        <dbReference type="Proteomes" id="UP000315017"/>
    </source>
</evidence>
<organism evidence="1 2">
    <name type="scientific">Anatilimnocola aggregata</name>
    <dbReference type="NCBI Taxonomy" id="2528021"/>
    <lineage>
        <taxon>Bacteria</taxon>
        <taxon>Pseudomonadati</taxon>
        <taxon>Planctomycetota</taxon>
        <taxon>Planctomycetia</taxon>
        <taxon>Pirellulales</taxon>
        <taxon>Pirellulaceae</taxon>
        <taxon>Anatilimnocola</taxon>
    </lineage>
</organism>
<dbReference type="InterPro" id="IPR017850">
    <property type="entry name" value="Alkaline_phosphatase_core_sf"/>
</dbReference>
<reference evidence="1 2" key="1">
    <citation type="submission" date="2019-02" db="EMBL/GenBank/DDBJ databases">
        <title>Deep-cultivation of Planctomycetes and their phenomic and genomic characterization uncovers novel biology.</title>
        <authorList>
            <person name="Wiegand S."/>
            <person name="Jogler M."/>
            <person name="Boedeker C."/>
            <person name="Pinto D."/>
            <person name="Vollmers J."/>
            <person name="Rivas-Marin E."/>
            <person name="Kohn T."/>
            <person name="Peeters S.H."/>
            <person name="Heuer A."/>
            <person name="Rast P."/>
            <person name="Oberbeckmann S."/>
            <person name="Bunk B."/>
            <person name="Jeske O."/>
            <person name="Meyerdierks A."/>
            <person name="Storesund J.E."/>
            <person name="Kallscheuer N."/>
            <person name="Luecker S."/>
            <person name="Lage O.M."/>
            <person name="Pohl T."/>
            <person name="Merkel B.J."/>
            <person name="Hornburger P."/>
            <person name="Mueller R.-W."/>
            <person name="Bruemmer F."/>
            <person name="Labrenz M."/>
            <person name="Spormann A.M."/>
            <person name="Op den Camp H."/>
            <person name="Overmann J."/>
            <person name="Amann R."/>
            <person name="Jetten M.S.M."/>
            <person name="Mascher T."/>
            <person name="Medema M.H."/>
            <person name="Devos D.P."/>
            <person name="Kaster A.-K."/>
            <person name="Ovreas L."/>
            <person name="Rohde M."/>
            <person name="Galperin M.Y."/>
            <person name="Jogler C."/>
        </authorList>
    </citation>
    <scope>NUCLEOTIDE SEQUENCE [LARGE SCALE GENOMIC DNA]</scope>
    <source>
        <strain evidence="1 2">ETA_A8</strain>
    </source>
</reference>
<dbReference type="PANTHER" id="PTHR43737">
    <property type="entry name" value="BLL7424 PROTEIN"/>
    <property type="match status" value="1"/>
</dbReference>
<dbReference type="InterPro" id="IPR010869">
    <property type="entry name" value="DUF1501"/>
</dbReference>
<dbReference type="InterPro" id="IPR006311">
    <property type="entry name" value="TAT_signal"/>
</dbReference>
<accession>A0A517YN83</accession>
<name>A0A517YN83_9BACT</name>
<dbReference type="PANTHER" id="PTHR43737:SF1">
    <property type="entry name" value="DUF1501 DOMAIN-CONTAINING PROTEIN"/>
    <property type="match status" value="1"/>
</dbReference>
<evidence type="ECO:0000313" key="1">
    <source>
        <dbReference type="EMBL" id="QDU31672.1"/>
    </source>
</evidence>